<keyword evidence="4" id="KW-0812">Transmembrane</keyword>
<evidence type="ECO:0000256" key="3">
    <source>
        <dbReference type="ARBA" id="ARBA00022452"/>
    </source>
</evidence>
<dbReference type="EMBL" id="SPMY01000014">
    <property type="protein sequence ID" value="NMQ27149.1"/>
    <property type="molecule type" value="Genomic_DNA"/>
</dbReference>
<keyword evidence="9" id="KW-1185">Reference proteome</keyword>
<name>A0ABX1TSC6_9PROT</name>
<reference evidence="8 9" key="1">
    <citation type="submission" date="2019-03" db="EMBL/GenBank/DDBJ databases">
        <title>Metabolic reconstructions from genomes of highly enriched 'Candidatus Accumulibacter' and 'Candidatus Competibacter' bioreactor populations.</title>
        <authorList>
            <person name="Annavajhala M.K."/>
            <person name="Welles L."/>
            <person name="Abbas B."/>
            <person name="Sorokin D."/>
            <person name="Park H."/>
            <person name="Van Loosdrecht M."/>
            <person name="Chandran K."/>
        </authorList>
    </citation>
    <scope>NUCLEOTIDE SEQUENCE [LARGE SCALE GENOMIC DNA]</scope>
    <source>
        <strain evidence="8 9">SBR_S</strain>
    </source>
</reference>
<evidence type="ECO:0000256" key="4">
    <source>
        <dbReference type="ARBA" id="ARBA00022692"/>
    </source>
</evidence>
<evidence type="ECO:0000256" key="2">
    <source>
        <dbReference type="ARBA" id="ARBA00008163"/>
    </source>
</evidence>
<organism evidence="8 9">
    <name type="scientific">Candidatus Accumulibacter phosphatis</name>
    <dbReference type="NCBI Taxonomy" id="327160"/>
    <lineage>
        <taxon>Bacteria</taxon>
        <taxon>Pseudomonadati</taxon>
        <taxon>Pseudomonadota</taxon>
        <taxon>Betaproteobacteria</taxon>
        <taxon>Candidatus Accumulibacter</taxon>
    </lineage>
</organism>
<evidence type="ECO:0000313" key="9">
    <source>
        <dbReference type="Proteomes" id="UP000749010"/>
    </source>
</evidence>
<protein>
    <recommendedName>
        <fullName evidence="10">Long-chain fatty acid transporter</fullName>
    </recommendedName>
</protein>
<evidence type="ECO:0000256" key="5">
    <source>
        <dbReference type="ARBA" id="ARBA00022729"/>
    </source>
</evidence>
<proteinExistence type="inferred from homology"/>
<evidence type="ECO:0000256" key="6">
    <source>
        <dbReference type="ARBA" id="ARBA00023136"/>
    </source>
</evidence>
<sequence length="140" mass="14438">MEGSMLFQRRFKSTPTDWRSEVPGHYCSLVALAVATLATGQAFAGGMLAYEVGTADVGLASAGYSARAQDASTVFTNPAGMTRLEGTQALASGQLLWANTKYSIGSGTSPLLGNDNGGYAVGSGGWFPGGGAFFQLQRVT</sequence>
<accession>A0ABX1TSC6</accession>
<evidence type="ECO:0008006" key="10">
    <source>
        <dbReference type="Google" id="ProtNLM"/>
    </source>
</evidence>
<evidence type="ECO:0000256" key="7">
    <source>
        <dbReference type="ARBA" id="ARBA00023237"/>
    </source>
</evidence>
<dbReference type="Proteomes" id="UP000749010">
    <property type="component" value="Unassembled WGS sequence"/>
</dbReference>
<gene>
    <name evidence="8" type="ORF">E4Q23_04900</name>
</gene>
<comment type="subcellular location">
    <subcellularLocation>
        <location evidence="1">Cell outer membrane</location>
        <topology evidence="1">Multi-pass membrane protein</topology>
    </subcellularLocation>
</comment>
<keyword evidence="3" id="KW-1134">Transmembrane beta strand</keyword>
<dbReference type="Pfam" id="PF03349">
    <property type="entry name" value="Toluene_X"/>
    <property type="match status" value="1"/>
</dbReference>
<comment type="caution">
    <text evidence="8">The sequence shown here is derived from an EMBL/GenBank/DDBJ whole genome shotgun (WGS) entry which is preliminary data.</text>
</comment>
<dbReference type="InterPro" id="IPR005017">
    <property type="entry name" value="OMPP1/FadL/TodX"/>
</dbReference>
<dbReference type="SUPFAM" id="SSF56935">
    <property type="entry name" value="Porins"/>
    <property type="match status" value="1"/>
</dbReference>
<evidence type="ECO:0000256" key="1">
    <source>
        <dbReference type="ARBA" id="ARBA00004571"/>
    </source>
</evidence>
<keyword evidence="7" id="KW-0998">Cell outer membrane</keyword>
<keyword evidence="5" id="KW-0732">Signal</keyword>
<comment type="similarity">
    <text evidence="2">Belongs to the OmpP1/FadL family.</text>
</comment>
<dbReference type="Gene3D" id="2.40.160.60">
    <property type="entry name" value="Outer membrane protein transport protein (OMPP1/FadL/TodX)"/>
    <property type="match status" value="1"/>
</dbReference>
<evidence type="ECO:0000313" key="8">
    <source>
        <dbReference type="EMBL" id="NMQ27149.1"/>
    </source>
</evidence>
<keyword evidence="6" id="KW-0472">Membrane</keyword>